<proteinExistence type="predicted"/>
<evidence type="ECO:0000256" key="2">
    <source>
        <dbReference type="SAM" id="MobiDB-lite"/>
    </source>
</evidence>
<feature type="coiled-coil region" evidence="1">
    <location>
        <begin position="117"/>
        <end position="156"/>
    </location>
</feature>
<evidence type="ECO:0000313" key="4">
    <source>
        <dbReference type="Proteomes" id="UP000541558"/>
    </source>
</evidence>
<reference evidence="3 4" key="1">
    <citation type="journal article" date="2020" name="ISME J.">
        <title>Uncovering the hidden diversity of litter-decomposition mechanisms in mushroom-forming fungi.</title>
        <authorList>
            <person name="Floudas D."/>
            <person name="Bentzer J."/>
            <person name="Ahren D."/>
            <person name="Johansson T."/>
            <person name="Persson P."/>
            <person name="Tunlid A."/>
        </authorList>
    </citation>
    <scope>NUCLEOTIDE SEQUENCE [LARGE SCALE GENOMIC DNA]</scope>
    <source>
        <strain evidence="3 4">CBS 175.51</strain>
    </source>
</reference>
<keyword evidence="1" id="KW-0175">Coiled coil</keyword>
<name>A0A8H5BNK6_9AGAR</name>
<evidence type="ECO:0000256" key="1">
    <source>
        <dbReference type="SAM" id="Coils"/>
    </source>
</evidence>
<feature type="compositionally biased region" description="Low complexity" evidence="2">
    <location>
        <begin position="418"/>
        <end position="436"/>
    </location>
</feature>
<dbReference type="AlphaFoldDB" id="A0A8H5BNK6"/>
<dbReference type="Proteomes" id="UP000541558">
    <property type="component" value="Unassembled WGS sequence"/>
</dbReference>
<sequence length="500" mass="55929">METIRQFGDMIRKRRGNTIDAAEKVHRDKKVLRRSRSLPFRDSTETVYSSDLEWILYYPTIPQKPKAHPENCDCACCDGTLAQFPVPPNKRPVPRRPTTRPEDLLPTIEACDPILSYEQCKDRQEKRDREAEKLRLEKAREEAELLKAYERAAEEQLALLEITQTIDWYRKERDARWRTGDTRIIDVTRRQYRILWDHSHLFRRGHPPPDGLDVPLTPLHPAFPQQSTPVQSFDASLVLSADSGAKKRRGINSKISFTKIAAGRPIMVSGLNQPEGDEVSSNSCDEHGNRSLKHQGRRNLQGFPAASTLGGTSKERRREKKLNRPLPALPVDEPPFQSSWGGSYKPIADETRHRRGTGGPSLAVPPSSSTGATPPSILNRRGQQPRPAHVRSTSAPATHILGAAMSQSLSSRQKESSYKSSPLSTSSPSGMLPLSPRTRPSASTHAYKALAPTPLRAPAPRKRNIQLEEPISEGLQRRRLASSASARMQSCIQGPYASRI</sequence>
<dbReference type="EMBL" id="JAACJK010000163">
    <property type="protein sequence ID" value="KAF5325703.1"/>
    <property type="molecule type" value="Genomic_DNA"/>
</dbReference>
<organism evidence="3 4">
    <name type="scientific">Ephemerocybe angulata</name>
    <dbReference type="NCBI Taxonomy" id="980116"/>
    <lineage>
        <taxon>Eukaryota</taxon>
        <taxon>Fungi</taxon>
        <taxon>Dikarya</taxon>
        <taxon>Basidiomycota</taxon>
        <taxon>Agaricomycotina</taxon>
        <taxon>Agaricomycetes</taxon>
        <taxon>Agaricomycetidae</taxon>
        <taxon>Agaricales</taxon>
        <taxon>Agaricineae</taxon>
        <taxon>Psathyrellaceae</taxon>
        <taxon>Ephemerocybe</taxon>
    </lineage>
</organism>
<feature type="region of interest" description="Disordered" evidence="2">
    <location>
        <begin position="268"/>
        <end position="488"/>
    </location>
</feature>
<protein>
    <submittedName>
        <fullName evidence="3">Uncharacterized protein</fullName>
    </submittedName>
</protein>
<feature type="compositionally biased region" description="Low complexity" evidence="2">
    <location>
        <begin position="365"/>
        <end position="376"/>
    </location>
</feature>
<gene>
    <name evidence="3" type="ORF">D9611_000423</name>
</gene>
<feature type="compositionally biased region" description="Low complexity" evidence="2">
    <location>
        <begin position="449"/>
        <end position="458"/>
    </location>
</feature>
<comment type="caution">
    <text evidence="3">The sequence shown here is derived from an EMBL/GenBank/DDBJ whole genome shotgun (WGS) entry which is preliminary data.</text>
</comment>
<accession>A0A8H5BNK6</accession>
<dbReference type="OrthoDB" id="10323215at2759"/>
<evidence type="ECO:0000313" key="3">
    <source>
        <dbReference type="EMBL" id="KAF5325703.1"/>
    </source>
</evidence>
<keyword evidence="4" id="KW-1185">Reference proteome</keyword>